<keyword evidence="3 6" id="KW-0812">Transmembrane</keyword>
<evidence type="ECO:0000256" key="2">
    <source>
        <dbReference type="ARBA" id="ARBA00022475"/>
    </source>
</evidence>
<keyword evidence="9" id="KW-1185">Reference proteome</keyword>
<dbReference type="Gene3D" id="3.30.870.10">
    <property type="entry name" value="Endonuclease Chain A"/>
    <property type="match status" value="2"/>
</dbReference>
<feature type="domain" description="PLD phosphodiesterase" evidence="7">
    <location>
        <begin position="215"/>
        <end position="242"/>
    </location>
</feature>
<dbReference type="GO" id="GO:0008808">
    <property type="term" value="F:cardiolipin synthase activity"/>
    <property type="evidence" value="ECO:0007669"/>
    <property type="project" value="TreeGrafter"/>
</dbReference>
<dbReference type="GO" id="GO:0032049">
    <property type="term" value="P:cardiolipin biosynthetic process"/>
    <property type="evidence" value="ECO:0007669"/>
    <property type="project" value="UniProtKB-ARBA"/>
</dbReference>
<gene>
    <name evidence="8" type="ORF">DFR24_1049</name>
</gene>
<keyword evidence="4 6" id="KW-1133">Transmembrane helix</keyword>
<dbReference type="EMBL" id="SOBT01000008">
    <property type="protein sequence ID" value="TDU31672.1"/>
    <property type="molecule type" value="Genomic_DNA"/>
</dbReference>
<name>A0A4R7PD66_9GAMM</name>
<dbReference type="SMART" id="SM00155">
    <property type="entry name" value="PLDc"/>
    <property type="match status" value="2"/>
</dbReference>
<evidence type="ECO:0000256" key="1">
    <source>
        <dbReference type="ARBA" id="ARBA00004651"/>
    </source>
</evidence>
<feature type="transmembrane region" description="Helical" evidence="6">
    <location>
        <begin position="12"/>
        <end position="32"/>
    </location>
</feature>
<dbReference type="InterPro" id="IPR001736">
    <property type="entry name" value="PLipase_D/transphosphatidylase"/>
</dbReference>
<keyword evidence="5 6" id="KW-0472">Membrane</keyword>
<dbReference type="PANTHER" id="PTHR21248">
    <property type="entry name" value="CARDIOLIPIN SYNTHASE"/>
    <property type="match status" value="1"/>
</dbReference>
<dbReference type="Pfam" id="PF13091">
    <property type="entry name" value="PLDc_2"/>
    <property type="match status" value="2"/>
</dbReference>
<accession>A0A4R7PD66</accession>
<proteinExistence type="predicted"/>
<evidence type="ECO:0000256" key="6">
    <source>
        <dbReference type="SAM" id="Phobius"/>
    </source>
</evidence>
<keyword evidence="2" id="KW-1003">Cell membrane</keyword>
<dbReference type="InterPro" id="IPR025202">
    <property type="entry name" value="PLD-like_dom"/>
</dbReference>
<organism evidence="8 9">
    <name type="scientific">Panacagrimonas perspica</name>
    <dbReference type="NCBI Taxonomy" id="381431"/>
    <lineage>
        <taxon>Bacteria</taxon>
        <taxon>Pseudomonadati</taxon>
        <taxon>Pseudomonadota</taxon>
        <taxon>Gammaproteobacteria</taxon>
        <taxon>Nevskiales</taxon>
        <taxon>Nevskiaceae</taxon>
        <taxon>Panacagrimonas</taxon>
    </lineage>
</organism>
<evidence type="ECO:0000313" key="9">
    <source>
        <dbReference type="Proteomes" id="UP000295341"/>
    </source>
</evidence>
<dbReference type="RefSeq" id="WP_211346585.1">
    <property type="nucleotide sequence ID" value="NZ_SOBT01000008.1"/>
</dbReference>
<comment type="caution">
    <text evidence="8">The sequence shown here is derived from an EMBL/GenBank/DDBJ whole genome shotgun (WGS) entry which is preliminary data.</text>
</comment>
<evidence type="ECO:0000259" key="7">
    <source>
        <dbReference type="PROSITE" id="PS50035"/>
    </source>
</evidence>
<sequence length="490" mass="54571">MTGPFDPTTLEALGAGLHVLLAGSVAAHALLHKHDPRSAWAWILACLLVPVIGTLLYFWFGVNRVERRARVERGVPAPSAALPADDPLPPMSDSIAEEVRELMRIGRSVTRRPLVGGNRITPLHNGEAAYPAMLEAIDEARTRVWLMSYIFDNGRIGQRFAEALAAARRRGVQVSVLLDGIGDLGLSRGSRILRHYGIPVGMFMPPRLLPPLWHVNLRNHRKLLCVDGALAFVGGMNIGDHHLLPSTLEGWTGYRRRRGYAEDLHFRIEGPVVKQFDQVFTDDWQITTGEHLPSGDAIDAIDARAADGGAACRVITDGPNEDFGRLQVLLLGALANAHHAVRIMTPYFVPTPELSSALGVAARRGVEVSLLLPRRGNHWWLDAATRRWLMQFDATPIQVYLRPAPFAHSKLFLVDDYYAVIGSANLDPRSLRLNFELTLETYDIGFASRLRTHFDSVLATSQLLDIEDLRRRPLLARLWDSAFWLFSPYL</sequence>
<reference evidence="8 9" key="1">
    <citation type="submission" date="2019-03" db="EMBL/GenBank/DDBJ databases">
        <title>Genomic Encyclopedia of Type Strains, Phase IV (KMG-IV): sequencing the most valuable type-strain genomes for metagenomic binning, comparative biology and taxonomic classification.</title>
        <authorList>
            <person name="Goeker M."/>
        </authorList>
    </citation>
    <scope>NUCLEOTIDE SEQUENCE [LARGE SCALE GENOMIC DNA]</scope>
    <source>
        <strain evidence="8 9">DSM 26377</strain>
    </source>
</reference>
<evidence type="ECO:0000256" key="3">
    <source>
        <dbReference type="ARBA" id="ARBA00022692"/>
    </source>
</evidence>
<feature type="transmembrane region" description="Helical" evidence="6">
    <location>
        <begin position="39"/>
        <end position="60"/>
    </location>
</feature>
<dbReference type="PANTHER" id="PTHR21248:SF22">
    <property type="entry name" value="PHOSPHOLIPASE D"/>
    <property type="match status" value="1"/>
</dbReference>
<dbReference type="AlphaFoldDB" id="A0A4R7PD66"/>
<comment type="subcellular location">
    <subcellularLocation>
        <location evidence="1">Cell membrane</location>
        <topology evidence="1">Multi-pass membrane protein</topology>
    </subcellularLocation>
</comment>
<dbReference type="Pfam" id="PF13396">
    <property type="entry name" value="PLDc_N"/>
    <property type="match status" value="1"/>
</dbReference>
<evidence type="ECO:0000256" key="4">
    <source>
        <dbReference type="ARBA" id="ARBA00022989"/>
    </source>
</evidence>
<evidence type="ECO:0000256" key="5">
    <source>
        <dbReference type="ARBA" id="ARBA00023136"/>
    </source>
</evidence>
<dbReference type="SUPFAM" id="SSF56024">
    <property type="entry name" value="Phospholipase D/nuclease"/>
    <property type="match status" value="2"/>
</dbReference>
<dbReference type="Proteomes" id="UP000295341">
    <property type="component" value="Unassembled WGS sequence"/>
</dbReference>
<dbReference type="PROSITE" id="PS50035">
    <property type="entry name" value="PLD"/>
    <property type="match status" value="2"/>
</dbReference>
<evidence type="ECO:0000313" key="8">
    <source>
        <dbReference type="EMBL" id="TDU31672.1"/>
    </source>
</evidence>
<feature type="domain" description="PLD phosphodiesterase" evidence="7">
    <location>
        <begin position="408"/>
        <end position="430"/>
    </location>
</feature>
<dbReference type="InterPro" id="IPR027379">
    <property type="entry name" value="CLS_N"/>
</dbReference>
<protein>
    <submittedName>
        <fullName evidence="8">Cardiolipin synthetase 2</fullName>
    </submittedName>
</protein>
<dbReference type="GO" id="GO:0005886">
    <property type="term" value="C:plasma membrane"/>
    <property type="evidence" value="ECO:0007669"/>
    <property type="project" value="UniProtKB-SubCell"/>
</dbReference>